<evidence type="ECO:0000256" key="6">
    <source>
        <dbReference type="SAM" id="Phobius"/>
    </source>
</evidence>
<feature type="domain" description="Major facilitator superfamily (MFS) profile" evidence="7">
    <location>
        <begin position="219"/>
        <end position="453"/>
    </location>
</feature>
<dbReference type="GO" id="GO:0005886">
    <property type="term" value="C:plasma membrane"/>
    <property type="evidence" value="ECO:0007669"/>
    <property type="project" value="TreeGrafter"/>
</dbReference>
<dbReference type="Gene3D" id="1.20.1250.20">
    <property type="entry name" value="MFS general substrate transporter like domains"/>
    <property type="match status" value="2"/>
</dbReference>
<dbReference type="Pfam" id="PF07690">
    <property type="entry name" value="MFS_1"/>
    <property type="match status" value="1"/>
</dbReference>
<keyword evidence="2 6" id="KW-0812">Transmembrane</keyword>
<dbReference type="EMBL" id="CP013107">
    <property type="protein sequence ID" value="APG92451.1"/>
    <property type="molecule type" value="Genomic_DNA"/>
</dbReference>
<organism evidence="8 9">
    <name type="scientific">Sinorhizobium americanum</name>
    <dbReference type="NCBI Taxonomy" id="194963"/>
    <lineage>
        <taxon>Bacteria</taxon>
        <taxon>Pseudomonadati</taxon>
        <taxon>Pseudomonadota</taxon>
        <taxon>Alphaproteobacteria</taxon>
        <taxon>Hyphomicrobiales</taxon>
        <taxon>Rhizobiaceae</taxon>
        <taxon>Sinorhizobium/Ensifer group</taxon>
        <taxon>Sinorhizobium</taxon>
    </lineage>
</organism>
<comment type="subcellular location">
    <subcellularLocation>
        <location evidence="1">Membrane</location>
    </subcellularLocation>
</comment>
<evidence type="ECO:0000256" key="3">
    <source>
        <dbReference type="ARBA" id="ARBA00022989"/>
    </source>
</evidence>
<feature type="transmembrane region" description="Helical" evidence="6">
    <location>
        <begin position="255"/>
        <end position="272"/>
    </location>
</feature>
<dbReference type="KEGG" id="same:SAMCFNEI73_Ch3187"/>
<reference evidence="8 9" key="1">
    <citation type="submission" date="2015-10" db="EMBL/GenBank/DDBJ databases">
        <title>Genomic differences between typical nodule nitrogen-fixing rhizobial strains and those coming from bean seeds.</title>
        <authorList>
            <person name="Peralta H."/>
            <person name="Aguilar-Vera A."/>
            <person name="Diaz R."/>
            <person name="Mora Y."/>
            <person name="Martinez-Batallar G."/>
            <person name="Salazar E."/>
            <person name="Vargas-Lagunas C."/>
            <person name="Encarnacion S."/>
            <person name="Girard L."/>
            <person name="Mora J."/>
        </authorList>
    </citation>
    <scope>NUCLEOTIDE SEQUENCE [LARGE SCALE GENOMIC DNA]</scope>
    <source>
        <strain evidence="8 9">CFNEI 73</strain>
    </source>
</reference>
<feature type="transmembrane region" description="Helical" evidence="6">
    <location>
        <begin position="61"/>
        <end position="81"/>
    </location>
</feature>
<protein>
    <submittedName>
        <fullName evidence="8">Major facilitator superfamily protein</fullName>
    </submittedName>
</protein>
<feature type="transmembrane region" description="Helical" evidence="6">
    <location>
        <begin position="151"/>
        <end position="173"/>
    </location>
</feature>
<proteinExistence type="predicted"/>
<evidence type="ECO:0000256" key="1">
    <source>
        <dbReference type="ARBA" id="ARBA00004370"/>
    </source>
</evidence>
<feature type="transmembrane region" description="Helical" evidence="6">
    <location>
        <begin position="25"/>
        <end position="49"/>
    </location>
</feature>
<evidence type="ECO:0000256" key="5">
    <source>
        <dbReference type="SAM" id="MobiDB-lite"/>
    </source>
</evidence>
<evidence type="ECO:0000259" key="7">
    <source>
        <dbReference type="PROSITE" id="PS50850"/>
    </source>
</evidence>
<feature type="transmembrane region" description="Helical" evidence="6">
    <location>
        <begin position="375"/>
        <end position="393"/>
    </location>
</feature>
<dbReference type="InterPro" id="IPR020846">
    <property type="entry name" value="MFS_dom"/>
</dbReference>
<evidence type="ECO:0000256" key="4">
    <source>
        <dbReference type="ARBA" id="ARBA00023136"/>
    </source>
</evidence>
<feature type="transmembrane region" description="Helical" evidence="6">
    <location>
        <begin position="284"/>
        <end position="303"/>
    </location>
</feature>
<feature type="transmembrane region" description="Helical" evidence="6">
    <location>
        <begin position="309"/>
        <end position="330"/>
    </location>
</feature>
<evidence type="ECO:0000256" key="2">
    <source>
        <dbReference type="ARBA" id="ARBA00022692"/>
    </source>
</evidence>
<dbReference type="SUPFAM" id="SSF103473">
    <property type="entry name" value="MFS general substrate transporter"/>
    <property type="match status" value="1"/>
</dbReference>
<dbReference type="InterPro" id="IPR036259">
    <property type="entry name" value="MFS_trans_sf"/>
</dbReference>
<gene>
    <name evidence="8" type="ORF">SAMCFNEI73_Ch3187</name>
</gene>
<dbReference type="InterPro" id="IPR005828">
    <property type="entry name" value="MFS_sugar_transport-like"/>
</dbReference>
<feature type="compositionally biased region" description="Acidic residues" evidence="5">
    <location>
        <begin position="440"/>
        <end position="453"/>
    </location>
</feature>
<feature type="transmembrane region" description="Helical" evidence="6">
    <location>
        <begin position="222"/>
        <end position="243"/>
    </location>
</feature>
<dbReference type="InterPro" id="IPR011701">
    <property type="entry name" value="MFS"/>
</dbReference>
<feature type="region of interest" description="Disordered" evidence="5">
    <location>
        <begin position="404"/>
        <end position="453"/>
    </location>
</feature>
<dbReference type="PANTHER" id="PTHR23521:SF3">
    <property type="entry name" value="MFS TRANSPORTER"/>
    <property type="match status" value="1"/>
</dbReference>
<feature type="transmembrane region" description="Helical" evidence="6">
    <location>
        <begin position="93"/>
        <end position="112"/>
    </location>
</feature>
<keyword evidence="4 6" id="KW-0472">Membrane</keyword>
<dbReference type="PANTHER" id="PTHR23521">
    <property type="entry name" value="TRANSPORTER MFS SUPERFAMILY"/>
    <property type="match status" value="1"/>
</dbReference>
<dbReference type="Pfam" id="PF00083">
    <property type="entry name" value="Sugar_tr"/>
    <property type="match status" value="1"/>
</dbReference>
<dbReference type="PROSITE" id="PS50850">
    <property type="entry name" value="MFS"/>
    <property type="match status" value="1"/>
</dbReference>
<dbReference type="InterPro" id="IPR047200">
    <property type="entry name" value="MFS_YcaD-like"/>
</dbReference>
<name>A0A1L3LQT3_9HYPH</name>
<dbReference type="GO" id="GO:0022857">
    <property type="term" value="F:transmembrane transporter activity"/>
    <property type="evidence" value="ECO:0007669"/>
    <property type="project" value="InterPro"/>
</dbReference>
<keyword evidence="9" id="KW-1185">Reference proteome</keyword>
<accession>A0A1L3LQT3</accession>
<evidence type="ECO:0000313" key="8">
    <source>
        <dbReference type="EMBL" id="APG92451.1"/>
    </source>
</evidence>
<feature type="transmembrane region" description="Helical" evidence="6">
    <location>
        <begin position="179"/>
        <end position="201"/>
    </location>
</feature>
<feature type="transmembrane region" description="Helical" evidence="6">
    <location>
        <begin position="118"/>
        <end position="139"/>
    </location>
</feature>
<dbReference type="STRING" id="194963.SAMCFNEI73_Ch3187"/>
<evidence type="ECO:0000313" key="9">
    <source>
        <dbReference type="Proteomes" id="UP000182306"/>
    </source>
</evidence>
<sequence length="453" mass="48021">MGRHDMPPRLAGCRTISDGTMRNNLLPVAALLLGTLFLFLGNGLLGLLLPVRGTAEGYPTTILGLIGTSWASGFVLGCFFAPNVVKRIGHVRAFSVFTALIAIVSLLTGMMIDPTWWLVLRALTGFSTAGTSMIIESWLNERATNESRGVIFSLYIAITLFGVVGGQMMIPFGETTTTFFFMICGILYCVAMLPTLLSKAASPTPLKQVRLDLRGLYRNSPVSFLGILLIGIANGAFGTLGAVFGRQAGLSDSTVAAMMSVAIFSGAVMQLPAGRISDRIDRRYVLAVLAGVGALAGLLLFLVEPGQVWIVLTLIAVYGAAANALYPIAVSHANDFAMPEDFVKVSGGLLLLYGIGTIIGPTIGGPVMTATGPYGLFMITACAHMLITAYAIVRSRRRAPVPVAERETFSPVNAGAPTTPESLQLSPRAAPFEETRGDTVDDPEAEERTDEPV</sequence>
<keyword evidence="3 6" id="KW-1133">Transmembrane helix</keyword>
<dbReference type="Proteomes" id="UP000182306">
    <property type="component" value="Chromosome"/>
</dbReference>
<dbReference type="CDD" id="cd17477">
    <property type="entry name" value="MFS_YcaD_like"/>
    <property type="match status" value="1"/>
</dbReference>
<feature type="transmembrane region" description="Helical" evidence="6">
    <location>
        <begin position="342"/>
        <end position="363"/>
    </location>
</feature>
<dbReference type="AlphaFoldDB" id="A0A1L3LQT3"/>